<dbReference type="PANTHER" id="PTHR37031">
    <property type="entry name" value="METALLOPHOSPHATASE BINDING DOMAIN PROTEIN"/>
    <property type="match status" value="1"/>
</dbReference>
<evidence type="ECO:0000259" key="2">
    <source>
        <dbReference type="Pfam" id="PF09423"/>
    </source>
</evidence>
<keyword evidence="1" id="KW-0732">Signal</keyword>
<dbReference type="PANTHER" id="PTHR37031:SF2">
    <property type="entry name" value="PHOD-LIKE PHOSPHATASE METALLOPHOSPHATASE DOMAIN-CONTAINING PROTEIN"/>
    <property type="match status" value="1"/>
</dbReference>
<dbReference type="InterPro" id="IPR018946">
    <property type="entry name" value="PhoD-like_MPP"/>
</dbReference>
<evidence type="ECO:0000256" key="1">
    <source>
        <dbReference type="SAM" id="SignalP"/>
    </source>
</evidence>
<dbReference type="AlphaFoldDB" id="A0A7S3GD46"/>
<organism evidence="3">
    <name type="scientific">Palpitomonas bilix</name>
    <dbReference type="NCBI Taxonomy" id="652834"/>
    <lineage>
        <taxon>Eukaryota</taxon>
        <taxon>Eukaryota incertae sedis</taxon>
    </lineage>
</organism>
<reference evidence="3" key="1">
    <citation type="submission" date="2021-01" db="EMBL/GenBank/DDBJ databases">
        <authorList>
            <person name="Corre E."/>
            <person name="Pelletier E."/>
            <person name="Niang G."/>
            <person name="Scheremetjew M."/>
            <person name="Finn R."/>
            <person name="Kale V."/>
            <person name="Holt S."/>
            <person name="Cochrane G."/>
            <person name="Meng A."/>
            <person name="Brown T."/>
            <person name="Cohen L."/>
        </authorList>
    </citation>
    <scope>NUCLEOTIDE SEQUENCE</scope>
    <source>
        <strain evidence="3">NIES-2562</strain>
    </source>
</reference>
<feature type="domain" description="PhoD-like phosphatase metallophosphatase" evidence="2">
    <location>
        <begin position="159"/>
        <end position="243"/>
    </location>
</feature>
<accession>A0A7S3GD46</accession>
<dbReference type="EMBL" id="HBIB01038081">
    <property type="protein sequence ID" value="CAE0262514.1"/>
    <property type="molecule type" value="Transcribed_RNA"/>
</dbReference>
<gene>
    <name evidence="3" type="ORF">PBIL07802_LOCUS24803</name>
    <name evidence="4" type="ORF">PBIL07802_LOCUS24809</name>
</gene>
<evidence type="ECO:0000313" key="3">
    <source>
        <dbReference type="EMBL" id="CAE0262508.1"/>
    </source>
</evidence>
<feature type="chain" id="PRO_5035593483" description="PhoD-like phosphatase metallophosphatase domain-containing protein" evidence="1">
    <location>
        <begin position="28"/>
        <end position="418"/>
    </location>
</feature>
<dbReference type="Pfam" id="PF09423">
    <property type="entry name" value="PhoD"/>
    <property type="match status" value="1"/>
</dbReference>
<dbReference type="InterPro" id="IPR038607">
    <property type="entry name" value="PhoD-like_sf"/>
</dbReference>
<feature type="signal peptide" evidence="1">
    <location>
        <begin position="1"/>
        <end position="27"/>
    </location>
</feature>
<name>A0A7S3GD46_9EUKA</name>
<protein>
    <recommendedName>
        <fullName evidence="2">PhoD-like phosphatase metallophosphatase domain-containing protein</fullName>
    </recommendedName>
</protein>
<dbReference type="Gene3D" id="3.60.21.70">
    <property type="entry name" value="PhoD-like phosphatase"/>
    <property type="match status" value="1"/>
</dbReference>
<evidence type="ECO:0000313" key="4">
    <source>
        <dbReference type="EMBL" id="CAE0262514.1"/>
    </source>
</evidence>
<sequence length="418" mass="45599">MRQLQLTHSSSFLLLFSFCFLLSACGATPPLLTVVGDVTTSTARIVYDPIEAGLHSPSTLKMKVVEEASSRHLVTADVPLSAYPLAVEVRGLRPAVMYKVLFLSAPSSAGQGEASGPRVVGSVSFFTLSSDAAPVHLPVMSCNRVNEDEDVAFAEGISVDQNKRTGAVHLGDQVYADRPVSEARSALERGDGEKASARSAMTRLRNLYRSVFGSASTHAVLSSAPNWMIPDDHDIANNVDADKLVEAVMYDEAVREQRRGGEPALPPIPRIPLSAFAAGRLGAYEYQRLLRTEMPSPSSLLLPFLNAFGSEVNKQEWIAEMEELMADFAHPRTTIVDVNGDGAYKATQSDTFADDDFFFFSRQIGPIFAIFADTRFDRTFHIEAVKEAIERRKRGGQGKEEEDGAIAFFFFYAVGISA</sequence>
<dbReference type="EMBL" id="HBIB01038070">
    <property type="protein sequence ID" value="CAE0262508.1"/>
    <property type="molecule type" value="Transcribed_RNA"/>
</dbReference>
<dbReference type="PROSITE" id="PS51257">
    <property type="entry name" value="PROKAR_LIPOPROTEIN"/>
    <property type="match status" value="1"/>
</dbReference>
<proteinExistence type="predicted"/>